<dbReference type="NCBIfam" id="NF047353">
    <property type="entry name" value="tube_lmo2291"/>
    <property type="match status" value="1"/>
</dbReference>
<gene>
    <name evidence="1" type="ORF">ERS132431_00262</name>
</gene>
<name>A0A0Z8GX00_STRSU</name>
<dbReference type="EMBL" id="FIHS01000002">
    <property type="protein sequence ID" value="CYV26187.1"/>
    <property type="molecule type" value="Genomic_DNA"/>
</dbReference>
<proteinExistence type="predicted"/>
<sequence length="151" mass="16639">MVKHKNALRGHFIAPFTSIDAKPSTDAWLELARWISDITDDTDEKVDEQAYYDGDGTEETVVTGVKVAYSFEGLYDPEDKAQKHIADLKLKLGNDRLVWHKVVSADKKKEWVGLATVTEIIAGSGAASEYEKFGCKISHNSIPEESVPVGG</sequence>
<organism evidence="1 2">
    <name type="scientific">Streptococcus suis</name>
    <dbReference type="NCBI Taxonomy" id="1307"/>
    <lineage>
        <taxon>Bacteria</taxon>
        <taxon>Bacillati</taxon>
        <taxon>Bacillota</taxon>
        <taxon>Bacilli</taxon>
        <taxon>Lactobacillales</taxon>
        <taxon>Streptococcaceae</taxon>
        <taxon>Streptococcus</taxon>
    </lineage>
</organism>
<reference evidence="1 2" key="1">
    <citation type="submission" date="2016-02" db="EMBL/GenBank/DDBJ databases">
        <authorList>
            <consortium name="Pathogen Informatics"/>
        </authorList>
    </citation>
    <scope>NUCLEOTIDE SEQUENCE [LARGE SCALE GENOMIC DNA]</scope>
    <source>
        <strain evidence="1 2">LSS69</strain>
    </source>
</reference>
<accession>A0A0Z8GX00</accession>
<evidence type="ECO:0000313" key="2">
    <source>
        <dbReference type="Proteomes" id="UP000071533"/>
    </source>
</evidence>
<protein>
    <submittedName>
        <fullName evidence="1">Tail shaft protein</fullName>
    </submittedName>
</protein>
<dbReference type="AlphaFoldDB" id="A0A0Z8GX00"/>
<dbReference type="RefSeq" id="WP_044689617.1">
    <property type="nucleotide sequence ID" value="NZ_CEHJ01000015.1"/>
</dbReference>
<dbReference type="Proteomes" id="UP000071533">
    <property type="component" value="Unassembled WGS sequence"/>
</dbReference>
<evidence type="ECO:0000313" key="1">
    <source>
        <dbReference type="EMBL" id="CYV26187.1"/>
    </source>
</evidence>